<dbReference type="NCBIfam" id="NF006560">
    <property type="entry name" value="PRK09061.1"/>
    <property type="match status" value="1"/>
</dbReference>
<dbReference type="InterPro" id="IPR032466">
    <property type="entry name" value="Metal_Hydrolase"/>
</dbReference>
<dbReference type="PANTHER" id="PTHR11647">
    <property type="entry name" value="HYDRANTOINASE/DIHYDROPYRIMIDINASE FAMILY MEMBER"/>
    <property type="match status" value="1"/>
</dbReference>
<dbReference type="EMBL" id="NTHN02000036">
    <property type="protein sequence ID" value="MCT4372039.1"/>
    <property type="molecule type" value="Genomic_DNA"/>
</dbReference>
<accession>A0A2A3K0N0</accession>
<gene>
    <name evidence="2" type="ORF">CLG85_01195</name>
    <name evidence="1" type="ORF">CLG85_017630</name>
</gene>
<reference evidence="2" key="1">
    <citation type="submission" date="2017-09" db="EMBL/GenBank/DDBJ databases">
        <title>Yangia sp. SAOS 153D whole genome sequencing.</title>
        <authorList>
            <person name="Verma A."/>
            <person name="Krishnamurthi S."/>
        </authorList>
    </citation>
    <scope>NUCLEOTIDE SEQUENCE [LARGE SCALE GENOMIC DNA]</scope>
    <source>
        <strain evidence="2">SAOS 153D</strain>
    </source>
</reference>
<keyword evidence="3" id="KW-1185">Reference proteome</keyword>
<evidence type="ECO:0000313" key="3">
    <source>
        <dbReference type="Proteomes" id="UP000217448"/>
    </source>
</evidence>
<protein>
    <submittedName>
        <fullName evidence="2">Aminoacylase</fullName>
    </submittedName>
</protein>
<dbReference type="Gene3D" id="2.30.40.10">
    <property type="entry name" value="Urease, subunit C, domain 1"/>
    <property type="match status" value="1"/>
</dbReference>
<reference evidence="1" key="3">
    <citation type="submission" date="2024-05" db="EMBL/GenBank/DDBJ databases">
        <title>Yangia mangrovi SAOS 153D genome.</title>
        <authorList>
            <person name="Verma A."/>
            <person name="Pal Y."/>
            <person name="Sundharam S."/>
            <person name="Bisht B."/>
            <person name="Srinivasan K."/>
        </authorList>
    </citation>
    <scope>NUCLEOTIDE SEQUENCE</scope>
    <source>
        <strain evidence="1">SAOS 153D</strain>
    </source>
</reference>
<dbReference type="Proteomes" id="UP000217448">
    <property type="component" value="Unassembled WGS sequence"/>
</dbReference>
<dbReference type="Gene3D" id="3.20.20.140">
    <property type="entry name" value="Metal-dependent hydrolases"/>
    <property type="match status" value="1"/>
</dbReference>
<dbReference type="EMBL" id="NTHN01000015">
    <property type="protein sequence ID" value="PBD20986.1"/>
    <property type="molecule type" value="Genomic_DNA"/>
</dbReference>
<dbReference type="GO" id="GO:0016811">
    <property type="term" value="F:hydrolase activity, acting on carbon-nitrogen (but not peptide) bonds, in linear amides"/>
    <property type="evidence" value="ECO:0007669"/>
    <property type="project" value="InterPro"/>
</dbReference>
<dbReference type="Gene3D" id="3.30.1490.130">
    <property type="entry name" value="D-aminoacylase. Domain 3"/>
    <property type="match status" value="1"/>
</dbReference>
<dbReference type="InterPro" id="IPR023100">
    <property type="entry name" value="D-aminoacylase_insert_dom_sf"/>
</dbReference>
<dbReference type="SUPFAM" id="SSF51556">
    <property type="entry name" value="Metallo-dependent hydrolases"/>
    <property type="match status" value="1"/>
</dbReference>
<dbReference type="InterPro" id="IPR011059">
    <property type="entry name" value="Metal-dep_hydrolase_composite"/>
</dbReference>
<dbReference type="PANTHER" id="PTHR11647:SF1">
    <property type="entry name" value="COLLAPSIN RESPONSE MEDIATOR PROTEIN"/>
    <property type="match status" value="1"/>
</dbReference>
<dbReference type="SUPFAM" id="SSF51338">
    <property type="entry name" value="Composite domain of metallo-dependent hydrolases"/>
    <property type="match status" value="1"/>
</dbReference>
<reference evidence="3" key="2">
    <citation type="submission" date="2023-07" db="EMBL/GenBank/DDBJ databases">
        <title>Yangia mangrovi SAOS 153D genome.</title>
        <authorList>
            <person name="Verma A."/>
            <person name="Pal Y."/>
            <person name="Sundharam S."/>
            <person name="Bisht B."/>
            <person name="Srinivasan K."/>
        </authorList>
    </citation>
    <scope>NUCLEOTIDE SEQUENCE [LARGE SCALE GENOMIC DNA]</scope>
    <source>
        <strain evidence="3">SAOS 153D</strain>
    </source>
</reference>
<comment type="caution">
    <text evidence="2">The sequence shown here is derived from an EMBL/GenBank/DDBJ whole genome shotgun (WGS) entry which is preliminary data.</text>
</comment>
<dbReference type="AlphaFoldDB" id="A0A2A3K0N0"/>
<dbReference type="InterPro" id="IPR050378">
    <property type="entry name" value="Metallo-dep_Hydrolases_sf"/>
</dbReference>
<proteinExistence type="predicted"/>
<evidence type="ECO:0000313" key="1">
    <source>
        <dbReference type="EMBL" id="MCT4372039.1"/>
    </source>
</evidence>
<name>A0A2A3K0N0_9RHOB</name>
<dbReference type="OrthoDB" id="9815027at2"/>
<organism evidence="2">
    <name type="scientific">Alloyangia mangrovi</name>
    <dbReference type="NCBI Taxonomy" id="1779329"/>
    <lineage>
        <taxon>Bacteria</taxon>
        <taxon>Pseudomonadati</taxon>
        <taxon>Pseudomonadota</taxon>
        <taxon>Alphaproteobacteria</taxon>
        <taxon>Rhodobacterales</taxon>
        <taxon>Roseobacteraceae</taxon>
        <taxon>Alloyangia</taxon>
    </lineage>
</organism>
<sequence length="558" mass="61261">MDFVPIGSVSIAAGMMFAIAASAQQYDLVVNGGRVMDPETMYDAVANVGIKDGRIAAITKVAITGAETIDATGLVVAPGFIDTHFHAVDLFATKMALRDGVTTGMDLELGALNVGDWYDTKAKEGWQVNYGTTASTLLARMVVHDPEGNFDETVDMSNISNYVNETARDGTQGWSVTRSNIDQMNAVMKIVDDDLRAGAVGVGINLAYMATGATSYEVFEMQRTAARYGRLASVHTRYHLSAETPTEAPIAFDEVFTNAYLLDAPLLVAHDNDYGWWEIEEKLQMARAKGLNMWGEYYPYDAGSTGVGADFFKPELWIDKYGYQYEDTLFDPLQNKFLTREEYEALVQNDPGQSVVVFLPPRQKWMAYWLTVPHMTVASDAMPGVGREGALLAWEADYPEYAGHPRTPGAYAKTLRMGREQGVPLMFTLSQVSYWTALHLGDAGLQDMQDRGRVQVGKVADLTLFNPETVTDNATYKSGENGLPSTGIPYVIVNGSLVVRDSEVLDIRSGQPIRYPVEETGRFESVSIGNWIDDRTILSSPYPKLPDDTGAGSELAHE</sequence>
<evidence type="ECO:0000313" key="2">
    <source>
        <dbReference type="EMBL" id="PBD20986.1"/>
    </source>
</evidence>